<gene>
    <name evidence="1" type="ORF">GH723_12120</name>
</gene>
<evidence type="ECO:0000313" key="2">
    <source>
        <dbReference type="Proteomes" id="UP000334019"/>
    </source>
</evidence>
<name>A0A5Q2RLI2_9ACTN</name>
<protein>
    <submittedName>
        <fullName evidence="1">DUF2505 family protein</fullName>
    </submittedName>
</protein>
<dbReference type="KEGG" id="atq:GH723_12120"/>
<accession>A0A5Q2RLI2</accession>
<organism evidence="1 2">
    <name type="scientific">Actinomarinicola tropica</name>
    <dbReference type="NCBI Taxonomy" id="2789776"/>
    <lineage>
        <taxon>Bacteria</taxon>
        <taxon>Bacillati</taxon>
        <taxon>Actinomycetota</taxon>
        <taxon>Acidimicrobiia</taxon>
        <taxon>Acidimicrobiales</taxon>
        <taxon>Iamiaceae</taxon>
        <taxon>Actinomarinicola</taxon>
    </lineage>
</organism>
<dbReference type="InterPro" id="IPR023393">
    <property type="entry name" value="START-like_dom_sf"/>
</dbReference>
<dbReference type="SUPFAM" id="SSF55961">
    <property type="entry name" value="Bet v1-like"/>
    <property type="match status" value="1"/>
</dbReference>
<dbReference type="EMBL" id="CP045851">
    <property type="protein sequence ID" value="QGG95782.1"/>
    <property type="molecule type" value="Genomic_DNA"/>
</dbReference>
<dbReference type="RefSeq" id="WP_153759888.1">
    <property type="nucleotide sequence ID" value="NZ_CP045851.1"/>
</dbReference>
<dbReference type="AlphaFoldDB" id="A0A5Q2RLI2"/>
<proteinExistence type="predicted"/>
<dbReference type="Gene3D" id="3.30.530.20">
    <property type="match status" value="1"/>
</dbReference>
<dbReference type="InterPro" id="IPR019639">
    <property type="entry name" value="DUF2505"/>
</dbReference>
<keyword evidence="2" id="KW-1185">Reference proteome</keyword>
<sequence length="162" mass="17687">MELEADHTFEAPPHEVVDAMVDPGFAEQLVALPDVSDVEVIGSGQEAARRWLSVRMVYGGSLDPIAAKVLGSSSPSWIQTYRLDRPGVPGELEITPEHHGSLLTCRAEIVVSEHPDGTRRTLRGELSVRVPLVGGKAERALAPAIRRRIDVEAQLLARWLGR</sequence>
<dbReference type="Proteomes" id="UP000334019">
    <property type="component" value="Chromosome"/>
</dbReference>
<reference evidence="1 2" key="1">
    <citation type="submission" date="2019-11" db="EMBL/GenBank/DDBJ databases">
        <authorList>
            <person name="He Y."/>
        </authorList>
    </citation>
    <scope>NUCLEOTIDE SEQUENCE [LARGE SCALE GENOMIC DNA]</scope>
    <source>
        <strain evidence="1 2">SCSIO 58843</strain>
    </source>
</reference>
<dbReference type="Pfam" id="PF10698">
    <property type="entry name" value="DUF2505"/>
    <property type="match status" value="1"/>
</dbReference>
<evidence type="ECO:0000313" key="1">
    <source>
        <dbReference type="EMBL" id="QGG95782.1"/>
    </source>
</evidence>